<dbReference type="InterPro" id="IPR003806">
    <property type="entry name" value="ATP-grasp_PylC-type"/>
</dbReference>
<dbReference type="EMBL" id="KQ030548">
    <property type="protein sequence ID" value="KJZ72366.1"/>
    <property type="molecule type" value="Genomic_DNA"/>
</dbReference>
<proteinExistence type="predicted"/>
<gene>
    <name evidence="3" type="ORF">HIM_08292</name>
</gene>
<organism evidence="3 4">
    <name type="scientific">Hirsutella minnesotensis 3608</name>
    <dbReference type="NCBI Taxonomy" id="1043627"/>
    <lineage>
        <taxon>Eukaryota</taxon>
        <taxon>Fungi</taxon>
        <taxon>Dikarya</taxon>
        <taxon>Ascomycota</taxon>
        <taxon>Pezizomycotina</taxon>
        <taxon>Sordariomycetes</taxon>
        <taxon>Hypocreomycetidae</taxon>
        <taxon>Hypocreales</taxon>
        <taxon>Ophiocordycipitaceae</taxon>
        <taxon>Hirsutella</taxon>
    </lineage>
</organism>
<name>A0A0F7ZHB8_9HYPO</name>
<feature type="domain" description="ATP-grasp" evidence="2">
    <location>
        <begin position="177"/>
        <end position="404"/>
    </location>
</feature>
<dbReference type="InterPro" id="IPR011761">
    <property type="entry name" value="ATP-grasp"/>
</dbReference>
<evidence type="ECO:0000256" key="1">
    <source>
        <dbReference type="PROSITE-ProRule" id="PRU00409"/>
    </source>
</evidence>
<dbReference type="PROSITE" id="PS50975">
    <property type="entry name" value="ATP_GRASP"/>
    <property type="match status" value="1"/>
</dbReference>
<dbReference type="GO" id="GO:0005524">
    <property type="term" value="F:ATP binding"/>
    <property type="evidence" value="ECO:0007669"/>
    <property type="project" value="UniProtKB-UniRule"/>
</dbReference>
<evidence type="ECO:0000313" key="4">
    <source>
        <dbReference type="Proteomes" id="UP000054481"/>
    </source>
</evidence>
<dbReference type="Gene3D" id="3.30.470.20">
    <property type="entry name" value="ATP-grasp fold, B domain"/>
    <property type="match status" value="1"/>
</dbReference>
<dbReference type="Pfam" id="PF02655">
    <property type="entry name" value="ATP-grasp_3"/>
    <property type="match status" value="1"/>
</dbReference>
<evidence type="ECO:0000313" key="3">
    <source>
        <dbReference type="EMBL" id="KJZ72366.1"/>
    </source>
</evidence>
<accession>A0A0F7ZHB8</accession>
<dbReference type="GO" id="GO:0046872">
    <property type="term" value="F:metal ion binding"/>
    <property type="evidence" value="ECO:0007669"/>
    <property type="project" value="InterPro"/>
</dbReference>
<dbReference type="OrthoDB" id="5946236at2759"/>
<dbReference type="SUPFAM" id="SSF56059">
    <property type="entry name" value="Glutathione synthetase ATP-binding domain-like"/>
    <property type="match status" value="1"/>
</dbReference>
<dbReference type="PANTHER" id="PTHR37018">
    <property type="entry name" value="CULTURE SPECIFIC PROTEIN, PUTATIVE (AFU_ORTHOLOGUE AFUA_2G00130)-RELATED"/>
    <property type="match status" value="1"/>
</dbReference>
<sequence length="471" mass="51581">MGRNIPQITLDTTLANLYPLDGGNPDDISLVLVIPPPGQVSSSLPENTKFVYQNPIYDKLDNDIYARILLAACPQYLGFVAGSMPLNLFDIDKTTYESWLSLVWKSVPRHQVDARRVYDVLAPAQRPRLGFISVPEHFNPNTSSGEPAHVVVNTPLDCLSQHPGIITSEVHYQLLSKYDLAKSSLPTPPSNILTTSITPIEVEDDVLVEAESNRFVEAVKKRALPFVLKFPSSLAGHGVFILRTDSERDACLASLHDEVAQMIRSLNASNAHLSPVSLILQDMLPGEAVAHSLFVTKTGRAIFIACCEQVINDSGFWSGAVTDYKRQGELEKLYAPTADKIAKHVYSKGYYGPVGADIMISGGEQLIIDLNVRLTGSYILGLMKGHFSDRRGLHFASLLSPVPVRGDRDAFETRFAQELIEGRLVIVGWCCGRGGPGGLFKYSIGSIVIGGEDKAALMELVERVHAIMVKQ</sequence>
<dbReference type="PANTHER" id="PTHR37018:SF1">
    <property type="entry name" value="CULTURE SPECIFIC PROTEIN, PUTATIVE (AFU_ORTHOLOGUE AFUA_2G00130)-RELATED"/>
    <property type="match status" value="1"/>
</dbReference>
<dbReference type="Proteomes" id="UP000054481">
    <property type="component" value="Unassembled WGS sequence"/>
</dbReference>
<keyword evidence="1" id="KW-0067">ATP-binding</keyword>
<keyword evidence="4" id="KW-1185">Reference proteome</keyword>
<evidence type="ECO:0000259" key="2">
    <source>
        <dbReference type="PROSITE" id="PS50975"/>
    </source>
</evidence>
<dbReference type="AlphaFoldDB" id="A0A0F7ZHB8"/>
<reference evidence="3 4" key="1">
    <citation type="journal article" date="2014" name="Genome Biol. Evol.">
        <title>Comparative genomics and transcriptomics analyses reveal divergent lifestyle features of nematode endoparasitic fungus Hirsutella minnesotensis.</title>
        <authorList>
            <person name="Lai Y."/>
            <person name="Liu K."/>
            <person name="Zhang X."/>
            <person name="Zhang X."/>
            <person name="Li K."/>
            <person name="Wang N."/>
            <person name="Shu C."/>
            <person name="Wu Y."/>
            <person name="Wang C."/>
            <person name="Bushley K.E."/>
            <person name="Xiang M."/>
            <person name="Liu X."/>
        </authorList>
    </citation>
    <scope>NUCLEOTIDE SEQUENCE [LARGE SCALE GENOMIC DNA]</scope>
    <source>
        <strain evidence="3 4">3608</strain>
    </source>
</reference>
<keyword evidence="1" id="KW-0547">Nucleotide-binding</keyword>
<dbReference type="InterPro" id="IPR053269">
    <property type="entry name" value="Asp-Met_ligase"/>
</dbReference>
<protein>
    <recommendedName>
        <fullName evidence="2">ATP-grasp domain-containing protein</fullName>
    </recommendedName>
</protein>